<accession>A0A917TEE2</accession>
<evidence type="ECO:0000256" key="7">
    <source>
        <dbReference type="PROSITE-ProRule" id="PRU01091"/>
    </source>
</evidence>
<evidence type="ECO:0000256" key="5">
    <source>
        <dbReference type="ARBA" id="ARBA00023163"/>
    </source>
</evidence>
<dbReference type="Pfam" id="PF00486">
    <property type="entry name" value="Trans_reg_C"/>
    <property type="match status" value="1"/>
</dbReference>
<feature type="domain" description="Response regulatory" evidence="8">
    <location>
        <begin position="3"/>
        <end position="116"/>
    </location>
</feature>
<dbReference type="Gene3D" id="6.10.250.690">
    <property type="match status" value="1"/>
</dbReference>
<dbReference type="InterPro" id="IPR011006">
    <property type="entry name" value="CheY-like_superfamily"/>
</dbReference>
<feature type="DNA-binding region" description="OmpR/PhoB-type" evidence="7">
    <location>
        <begin position="122"/>
        <end position="222"/>
    </location>
</feature>
<dbReference type="InterPro" id="IPR001789">
    <property type="entry name" value="Sig_transdc_resp-reg_receiver"/>
</dbReference>
<evidence type="ECO:0000259" key="9">
    <source>
        <dbReference type="PROSITE" id="PS51755"/>
    </source>
</evidence>
<dbReference type="FunFam" id="3.40.50.2300:FF:000001">
    <property type="entry name" value="DNA-binding response regulator PhoB"/>
    <property type="match status" value="1"/>
</dbReference>
<dbReference type="GO" id="GO:0000156">
    <property type="term" value="F:phosphorelay response regulator activity"/>
    <property type="evidence" value="ECO:0007669"/>
    <property type="project" value="TreeGrafter"/>
</dbReference>
<keyword evidence="5" id="KW-0804">Transcription</keyword>
<dbReference type="RefSeq" id="WP_117152711.1">
    <property type="nucleotide sequence ID" value="NZ_BMLG01000001.1"/>
</dbReference>
<dbReference type="Gene3D" id="1.10.10.10">
    <property type="entry name" value="Winged helix-like DNA-binding domain superfamily/Winged helix DNA-binding domain"/>
    <property type="match status" value="1"/>
</dbReference>
<reference evidence="10" key="1">
    <citation type="journal article" date="2014" name="Int. J. Syst. Evol. Microbiol.">
        <title>Complete genome sequence of Corynebacterium casei LMG S-19264T (=DSM 44701T), isolated from a smear-ripened cheese.</title>
        <authorList>
            <consortium name="US DOE Joint Genome Institute (JGI-PGF)"/>
            <person name="Walter F."/>
            <person name="Albersmeier A."/>
            <person name="Kalinowski J."/>
            <person name="Ruckert C."/>
        </authorList>
    </citation>
    <scope>NUCLEOTIDE SEQUENCE</scope>
    <source>
        <strain evidence="10">CGMCC 1.6333</strain>
    </source>
</reference>
<dbReference type="GO" id="GO:0032993">
    <property type="term" value="C:protein-DNA complex"/>
    <property type="evidence" value="ECO:0007669"/>
    <property type="project" value="TreeGrafter"/>
</dbReference>
<evidence type="ECO:0000256" key="2">
    <source>
        <dbReference type="ARBA" id="ARBA00023012"/>
    </source>
</evidence>
<evidence type="ECO:0000256" key="4">
    <source>
        <dbReference type="ARBA" id="ARBA00023125"/>
    </source>
</evidence>
<organism evidence="10 11">
    <name type="scientific">Paraliobacillus quinghaiensis</name>
    <dbReference type="NCBI Taxonomy" id="470815"/>
    <lineage>
        <taxon>Bacteria</taxon>
        <taxon>Bacillati</taxon>
        <taxon>Bacillota</taxon>
        <taxon>Bacilli</taxon>
        <taxon>Bacillales</taxon>
        <taxon>Bacillaceae</taxon>
        <taxon>Paraliobacillus</taxon>
    </lineage>
</organism>
<evidence type="ECO:0000256" key="6">
    <source>
        <dbReference type="PROSITE-ProRule" id="PRU00169"/>
    </source>
</evidence>
<dbReference type="PROSITE" id="PS51755">
    <property type="entry name" value="OMPR_PHOB"/>
    <property type="match status" value="1"/>
</dbReference>
<protein>
    <submittedName>
        <fullName evidence="10">DNA-binding response regulator</fullName>
    </submittedName>
</protein>
<dbReference type="SMART" id="SM00448">
    <property type="entry name" value="REC"/>
    <property type="match status" value="1"/>
</dbReference>
<dbReference type="GO" id="GO:0005829">
    <property type="term" value="C:cytosol"/>
    <property type="evidence" value="ECO:0007669"/>
    <property type="project" value="TreeGrafter"/>
</dbReference>
<name>A0A917TEE2_9BACI</name>
<feature type="modified residue" description="4-aspartylphosphate" evidence="6">
    <location>
        <position position="52"/>
    </location>
</feature>
<dbReference type="EMBL" id="BMLG01000001">
    <property type="protein sequence ID" value="GGM19278.1"/>
    <property type="molecule type" value="Genomic_DNA"/>
</dbReference>
<dbReference type="Pfam" id="PF00072">
    <property type="entry name" value="Response_reg"/>
    <property type="match status" value="1"/>
</dbReference>
<keyword evidence="1 6" id="KW-0597">Phosphoprotein</keyword>
<proteinExistence type="predicted"/>
<comment type="caution">
    <text evidence="10">The sequence shown here is derived from an EMBL/GenBank/DDBJ whole genome shotgun (WGS) entry which is preliminary data.</text>
</comment>
<evidence type="ECO:0000256" key="1">
    <source>
        <dbReference type="ARBA" id="ARBA00022553"/>
    </source>
</evidence>
<keyword evidence="4 7" id="KW-0238">DNA-binding</keyword>
<keyword evidence="3" id="KW-0805">Transcription regulation</keyword>
<keyword evidence="2" id="KW-0902">Two-component regulatory system</keyword>
<reference evidence="10" key="2">
    <citation type="submission" date="2020-09" db="EMBL/GenBank/DDBJ databases">
        <authorList>
            <person name="Sun Q."/>
            <person name="Zhou Y."/>
        </authorList>
    </citation>
    <scope>NUCLEOTIDE SEQUENCE</scope>
    <source>
        <strain evidence="10">CGMCC 1.6333</strain>
    </source>
</reference>
<dbReference type="InterPro" id="IPR036388">
    <property type="entry name" value="WH-like_DNA-bd_sf"/>
</dbReference>
<dbReference type="CDD" id="cd00383">
    <property type="entry name" value="trans_reg_C"/>
    <property type="match status" value="1"/>
</dbReference>
<dbReference type="Proteomes" id="UP000618460">
    <property type="component" value="Unassembled WGS sequence"/>
</dbReference>
<sequence>MAHVLIIDDEQRMLDMISLFIEPYGFDHDQAINAKAARTFLEKNKYDIILLDIMMPETDGFELCQEIRETLDIPIIMLTARDQKEDVVKGLKLGADDYITKPFDGQELIARMEALLRRVPSQQMTEVEGLVWDENKYTLTYRGQHIKVTPKEFMMIGHLMQHPGRVYAREQLIELLWGFDSNTEGRTIDSHVRNIRDKIRQTGFPIDDYFHTVWGIGYKWVNKSKE</sequence>
<dbReference type="CDD" id="cd17574">
    <property type="entry name" value="REC_OmpR"/>
    <property type="match status" value="1"/>
</dbReference>
<feature type="domain" description="OmpR/PhoB-type" evidence="9">
    <location>
        <begin position="122"/>
        <end position="222"/>
    </location>
</feature>
<dbReference type="SUPFAM" id="SSF52172">
    <property type="entry name" value="CheY-like"/>
    <property type="match status" value="1"/>
</dbReference>
<dbReference type="GO" id="GO:0000976">
    <property type="term" value="F:transcription cis-regulatory region binding"/>
    <property type="evidence" value="ECO:0007669"/>
    <property type="project" value="TreeGrafter"/>
</dbReference>
<evidence type="ECO:0000256" key="3">
    <source>
        <dbReference type="ARBA" id="ARBA00023015"/>
    </source>
</evidence>
<dbReference type="OrthoDB" id="9790442at2"/>
<keyword evidence="11" id="KW-1185">Reference proteome</keyword>
<dbReference type="Gene3D" id="3.40.50.2300">
    <property type="match status" value="1"/>
</dbReference>
<dbReference type="InterPro" id="IPR001867">
    <property type="entry name" value="OmpR/PhoB-type_DNA-bd"/>
</dbReference>
<dbReference type="PROSITE" id="PS50110">
    <property type="entry name" value="RESPONSE_REGULATORY"/>
    <property type="match status" value="1"/>
</dbReference>
<dbReference type="PANTHER" id="PTHR48111:SF73">
    <property type="entry name" value="ALKALINE PHOSPHATASE SYNTHESIS TRANSCRIPTIONAL REGULATORY PROTEIN PHOP"/>
    <property type="match status" value="1"/>
</dbReference>
<dbReference type="AlphaFoldDB" id="A0A917TEE2"/>
<evidence type="ECO:0000259" key="8">
    <source>
        <dbReference type="PROSITE" id="PS50110"/>
    </source>
</evidence>
<dbReference type="InterPro" id="IPR039420">
    <property type="entry name" value="WalR-like"/>
</dbReference>
<dbReference type="SMART" id="SM00862">
    <property type="entry name" value="Trans_reg_C"/>
    <property type="match status" value="1"/>
</dbReference>
<evidence type="ECO:0000313" key="10">
    <source>
        <dbReference type="EMBL" id="GGM19278.1"/>
    </source>
</evidence>
<gene>
    <name evidence="10" type="ORF">GCM10011351_01410</name>
</gene>
<dbReference type="GO" id="GO:0006355">
    <property type="term" value="P:regulation of DNA-templated transcription"/>
    <property type="evidence" value="ECO:0007669"/>
    <property type="project" value="InterPro"/>
</dbReference>
<evidence type="ECO:0000313" key="11">
    <source>
        <dbReference type="Proteomes" id="UP000618460"/>
    </source>
</evidence>
<dbReference type="PANTHER" id="PTHR48111">
    <property type="entry name" value="REGULATOR OF RPOS"/>
    <property type="match status" value="1"/>
</dbReference>